<proteinExistence type="predicted"/>
<dbReference type="EMBL" id="VSSQ01074820">
    <property type="protein sequence ID" value="MPN25589.1"/>
    <property type="molecule type" value="Genomic_DNA"/>
</dbReference>
<name>A0A645GIG5_9ZZZZ</name>
<comment type="caution">
    <text evidence="2">The sequence shown here is derived from an EMBL/GenBank/DDBJ whole genome shotgun (WGS) entry which is preliminary data.</text>
</comment>
<feature type="region of interest" description="Disordered" evidence="1">
    <location>
        <begin position="49"/>
        <end position="76"/>
    </location>
</feature>
<accession>A0A645GIG5</accession>
<reference evidence="2" key="1">
    <citation type="submission" date="2019-08" db="EMBL/GenBank/DDBJ databases">
        <authorList>
            <person name="Kucharzyk K."/>
            <person name="Murdoch R.W."/>
            <person name="Higgins S."/>
            <person name="Loffler F."/>
        </authorList>
    </citation>
    <scope>NUCLEOTIDE SEQUENCE</scope>
</reference>
<sequence>MTHLCDLVHHPDHGGRVLRKEEYGIHITGAHIHVIDYAPEARIADHQPSLPQTVHHPFRMERRDVGPSAGADYHSI</sequence>
<dbReference type="AlphaFoldDB" id="A0A645GIG5"/>
<organism evidence="2">
    <name type="scientific">bioreactor metagenome</name>
    <dbReference type="NCBI Taxonomy" id="1076179"/>
    <lineage>
        <taxon>unclassified sequences</taxon>
        <taxon>metagenomes</taxon>
        <taxon>ecological metagenomes</taxon>
    </lineage>
</organism>
<gene>
    <name evidence="2" type="ORF">SDC9_173001</name>
</gene>
<evidence type="ECO:0000313" key="2">
    <source>
        <dbReference type="EMBL" id="MPN25589.1"/>
    </source>
</evidence>
<protein>
    <submittedName>
        <fullName evidence="2">Uncharacterized protein</fullName>
    </submittedName>
</protein>
<evidence type="ECO:0000256" key="1">
    <source>
        <dbReference type="SAM" id="MobiDB-lite"/>
    </source>
</evidence>